<dbReference type="AlphaFoldDB" id="A0A1M4TDD5"/>
<organism evidence="2 3">
    <name type="scientific">Cnuella takakiae</name>
    <dbReference type="NCBI Taxonomy" id="1302690"/>
    <lineage>
        <taxon>Bacteria</taxon>
        <taxon>Pseudomonadati</taxon>
        <taxon>Bacteroidota</taxon>
        <taxon>Chitinophagia</taxon>
        <taxon>Chitinophagales</taxon>
        <taxon>Chitinophagaceae</taxon>
        <taxon>Cnuella</taxon>
    </lineage>
</organism>
<dbReference type="EMBL" id="FQUO01000001">
    <property type="protein sequence ID" value="SHE42450.1"/>
    <property type="molecule type" value="Genomic_DNA"/>
</dbReference>
<keyword evidence="3" id="KW-1185">Reference proteome</keyword>
<dbReference type="STRING" id="1302690.BUE76_01480"/>
<gene>
    <name evidence="2" type="ORF">SAMN05444008_101387</name>
</gene>
<dbReference type="Pfam" id="PF18925">
    <property type="entry name" value="DUF5675"/>
    <property type="match status" value="1"/>
</dbReference>
<name>A0A1M4TDD5_9BACT</name>
<evidence type="ECO:0000313" key="3">
    <source>
        <dbReference type="Proteomes" id="UP000184368"/>
    </source>
</evidence>
<sequence>MELLLTRSMDAWGCNGELLHEEQRLCYTLELPFQPGGKRLTPVAEGRYPLARRYSPRFGHHLQVKSVPGRSLLCIHALQQDPLALAGGIAPVAALSEAGSRTQSSQAMEGLNQLVYPALEKEPVFLTIKNKNHEPDPTHTGAHA</sequence>
<dbReference type="InterPro" id="IPR043732">
    <property type="entry name" value="DUF5675"/>
</dbReference>
<evidence type="ECO:0000313" key="2">
    <source>
        <dbReference type="EMBL" id="SHE42450.1"/>
    </source>
</evidence>
<feature type="domain" description="DUF5675" evidence="1">
    <location>
        <begin position="5"/>
        <end position="115"/>
    </location>
</feature>
<evidence type="ECO:0000259" key="1">
    <source>
        <dbReference type="Pfam" id="PF18925"/>
    </source>
</evidence>
<accession>A0A1M4TDD5</accession>
<proteinExistence type="predicted"/>
<protein>
    <recommendedName>
        <fullName evidence="1">DUF5675 domain-containing protein</fullName>
    </recommendedName>
</protein>
<dbReference type="OrthoDB" id="707810at2"/>
<reference evidence="2 3" key="1">
    <citation type="submission" date="2016-11" db="EMBL/GenBank/DDBJ databases">
        <authorList>
            <person name="Jaros S."/>
            <person name="Januszkiewicz K."/>
            <person name="Wedrychowicz H."/>
        </authorList>
    </citation>
    <scope>NUCLEOTIDE SEQUENCE [LARGE SCALE GENOMIC DNA]</scope>
    <source>
        <strain evidence="2 3">DSM 26897</strain>
    </source>
</reference>
<dbReference type="RefSeq" id="WP_073039379.1">
    <property type="nucleotide sequence ID" value="NZ_FQUO01000001.1"/>
</dbReference>
<dbReference type="Proteomes" id="UP000184368">
    <property type="component" value="Unassembled WGS sequence"/>
</dbReference>